<dbReference type="RefSeq" id="WP_290246548.1">
    <property type="nucleotide sequence ID" value="NZ_JAUFQT010000001.1"/>
</dbReference>
<dbReference type="EMBL" id="JBHMEW010000042">
    <property type="protein sequence ID" value="MFB9211130.1"/>
    <property type="molecule type" value="Genomic_DNA"/>
</dbReference>
<dbReference type="InterPro" id="IPR012657">
    <property type="entry name" value="23S_rRNA-intervening_sequence"/>
</dbReference>
<name>A0ABV5J4Q4_9BACT</name>
<organism evidence="1 2">
    <name type="scientific">Echinicola jeungdonensis</name>
    <dbReference type="NCBI Taxonomy" id="709343"/>
    <lineage>
        <taxon>Bacteria</taxon>
        <taxon>Pseudomonadati</taxon>
        <taxon>Bacteroidota</taxon>
        <taxon>Cytophagia</taxon>
        <taxon>Cytophagales</taxon>
        <taxon>Cyclobacteriaceae</taxon>
        <taxon>Echinicola</taxon>
    </lineage>
</organism>
<dbReference type="SUPFAM" id="SSF158446">
    <property type="entry name" value="IVS-encoded protein-like"/>
    <property type="match status" value="1"/>
</dbReference>
<dbReference type="Proteomes" id="UP001589654">
    <property type="component" value="Unassembled WGS sequence"/>
</dbReference>
<evidence type="ECO:0000313" key="1">
    <source>
        <dbReference type="EMBL" id="MFB9211130.1"/>
    </source>
</evidence>
<keyword evidence="2" id="KW-1185">Reference proteome</keyword>
<dbReference type="PANTHER" id="PTHR38471">
    <property type="entry name" value="FOUR HELIX BUNDLE PROTEIN"/>
    <property type="match status" value="1"/>
</dbReference>
<sequence length="100" mass="11538">MNHYTYSFENLEVWKIARGLKKEIYLLTKQFPEDELNNLTSQIKRAIGSVTANLVEGSGRTGDKDRARFTNTAYTSALEVLDHIITAFDMEYISEDKTWN</sequence>
<protein>
    <submittedName>
        <fullName evidence="1">Four helix bundle protein</fullName>
    </submittedName>
</protein>
<comment type="caution">
    <text evidence="1">The sequence shown here is derived from an EMBL/GenBank/DDBJ whole genome shotgun (WGS) entry which is preliminary data.</text>
</comment>
<proteinExistence type="predicted"/>
<dbReference type="InterPro" id="IPR036583">
    <property type="entry name" value="23S_rRNA_IVS_sf"/>
</dbReference>
<dbReference type="CDD" id="cd16377">
    <property type="entry name" value="23S_rRNA_IVP_like"/>
    <property type="match status" value="1"/>
</dbReference>
<accession>A0ABV5J4Q4</accession>
<reference evidence="1 2" key="1">
    <citation type="submission" date="2024-09" db="EMBL/GenBank/DDBJ databases">
        <authorList>
            <person name="Sun Q."/>
            <person name="Mori K."/>
        </authorList>
    </citation>
    <scope>NUCLEOTIDE SEQUENCE [LARGE SCALE GENOMIC DNA]</scope>
    <source>
        <strain evidence="1 2">CECT 7682</strain>
    </source>
</reference>
<dbReference type="Gene3D" id="1.20.1440.60">
    <property type="entry name" value="23S rRNA-intervening sequence"/>
    <property type="match status" value="1"/>
</dbReference>
<dbReference type="PANTHER" id="PTHR38471:SF2">
    <property type="entry name" value="FOUR HELIX BUNDLE PROTEIN"/>
    <property type="match status" value="1"/>
</dbReference>
<gene>
    <name evidence="1" type="ORF">ACFFUR_04875</name>
</gene>
<dbReference type="NCBIfam" id="TIGR02436">
    <property type="entry name" value="four helix bundle protein"/>
    <property type="match status" value="1"/>
</dbReference>
<dbReference type="Pfam" id="PF05635">
    <property type="entry name" value="23S_rRNA_IVP"/>
    <property type="match status" value="1"/>
</dbReference>
<evidence type="ECO:0000313" key="2">
    <source>
        <dbReference type="Proteomes" id="UP001589654"/>
    </source>
</evidence>